<feature type="active site" evidence="6">
    <location>
        <position position="111"/>
    </location>
</feature>
<dbReference type="Gene3D" id="2.10.109.10">
    <property type="entry name" value="Umud Fragment, subunit A"/>
    <property type="match status" value="1"/>
</dbReference>
<dbReference type="Proteomes" id="UP000240009">
    <property type="component" value="Unassembled WGS sequence"/>
</dbReference>
<evidence type="ECO:0000313" key="10">
    <source>
        <dbReference type="EMBL" id="PQO41221.1"/>
    </source>
</evidence>
<dbReference type="AlphaFoldDB" id="A0A2S8GAB3"/>
<organism evidence="10 11">
    <name type="scientific">Blastopirellula marina</name>
    <dbReference type="NCBI Taxonomy" id="124"/>
    <lineage>
        <taxon>Bacteria</taxon>
        <taxon>Pseudomonadati</taxon>
        <taxon>Planctomycetota</taxon>
        <taxon>Planctomycetia</taxon>
        <taxon>Pirellulales</taxon>
        <taxon>Pirellulaceae</taxon>
        <taxon>Blastopirellula</taxon>
    </lineage>
</organism>
<proteinExistence type="inferred from homology"/>
<dbReference type="GO" id="GO:0006465">
    <property type="term" value="P:signal peptide processing"/>
    <property type="evidence" value="ECO:0007669"/>
    <property type="project" value="InterPro"/>
</dbReference>
<dbReference type="PROSITE" id="PS00760">
    <property type="entry name" value="SPASE_I_2"/>
    <property type="match status" value="1"/>
</dbReference>
<feature type="domain" description="Peptidase S26" evidence="9">
    <location>
        <begin position="36"/>
        <end position="197"/>
    </location>
</feature>
<dbReference type="Pfam" id="PF10502">
    <property type="entry name" value="Peptidase_S26"/>
    <property type="match status" value="1"/>
</dbReference>
<dbReference type="EMBL" id="PUIA01000003">
    <property type="protein sequence ID" value="PQO41221.1"/>
    <property type="molecule type" value="Genomic_DNA"/>
</dbReference>
<evidence type="ECO:0000256" key="1">
    <source>
        <dbReference type="ARBA" id="ARBA00000677"/>
    </source>
</evidence>
<dbReference type="PANTHER" id="PTHR43390:SF1">
    <property type="entry name" value="CHLOROPLAST PROCESSING PEPTIDASE"/>
    <property type="match status" value="1"/>
</dbReference>
<dbReference type="SUPFAM" id="SSF51306">
    <property type="entry name" value="LexA/Signal peptidase"/>
    <property type="match status" value="1"/>
</dbReference>
<keyword evidence="5 7" id="KW-0378">Hydrolase</keyword>
<evidence type="ECO:0000256" key="6">
    <source>
        <dbReference type="PIRSR" id="PIRSR600223-1"/>
    </source>
</evidence>
<dbReference type="InterPro" id="IPR036286">
    <property type="entry name" value="LexA/Signal_pep-like_sf"/>
</dbReference>
<dbReference type="InterPro" id="IPR000223">
    <property type="entry name" value="Pept_S26A_signal_pept_1"/>
</dbReference>
<gene>
    <name evidence="10" type="primary">lepB</name>
    <name evidence="10" type="ORF">C5Y96_00455</name>
</gene>
<name>A0A2S8GAB3_9BACT</name>
<evidence type="ECO:0000259" key="9">
    <source>
        <dbReference type="Pfam" id="PF10502"/>
    </source>
</evidence>
<dbReference type="RefSeq" id="WP_105349587.1">
    <property type="nucleotide sequence ID" value="NZ_PUIA01000003.1"/>
</dbReference>
<comment type="caution">
    <text evidence="10">The sequence shown here is derived from an EMBL/GenBank/DDBJ whole genome shotgun (WGS) entry which is preliminary data.</text>
</comment>
<evidence type="ECO:0000256" key="8">
    <source>
        <dbReference type="SAM" id="MobiDB-lite"/>
    </source>
</evidence>
<evidence type="ECO:0000256" key="5">
    <source>
        <dbReference type="ARBA" id="ARBA00022801"/>
    </source>
</evidence>
<dbReference type="NCBIfam" id="TIGR02227">
    <property type="entry name" value="sigpep_I_bact"/>
    <property type="match status" value="1"/>
</dbReference>
<protein>
    <recommendedName>
        <fullName evidence="4 7">Signal peptidase I</fullName>
        <ecNumber evidence="3 7">3.4.21.89</ecNumber>
    </recommendedName>
</protein>
<dbReference type="CDD" id="cd06530">
    <property type="entry name" value="S26_SPase_I"/>
    <property type="match status" value="1"/>
</dbReference>
<keyword evidence="7" id="KW-0812">Transmembrane</keyword>
<dbReference type="InterPro" id="IPR019533">
    <property type="entry name" value="Peptidase_S26"/>
</dbReference>
<dbReference type="PANTHER" id="PTHR43390">
    <property type="entry name" value="SIGNAL PEPTIDASE I"/>
    <property type="match status" value="1"/>
</dbReference>
<dbReference type="GO" id="GO:0016020">
    <property type="term" value="C:membrane"/>
    <property type="evidence" value="ECO:0007669"/>
    <property type="project" value="UniProtKB-SubCell"/>
</dbReference>
<evidence type="ECO:0000256" key="4">
    <source>
        <dbReference type="ARBA" id="ARBA00019232"/>
    </source>
</evidence>
<feature type="transmembrane region" description="Helical" evidence="7">
    <location>
        <begin position="42"/>
        <end position="62"/>
    </location>
</feature>
<dbReference type="OrthoDB" id="9802919at2"/>
<comment type="catalytic activity">
    <reaction evidence="1 7">
        <text>Cleavage of hydrophobic, N-terminal signal or leader sequences from secreted and periplasmic proteins.</text>
        <dbReference type="EC" id="3.4.21.89"/>
    </reaction>
</comment>
<dbReference type="InterPro" id="IPR019757">
    <property type="entry name" value="Pept_S26A_signal_pept_1_Lys-AS"/>
</dbReference>
<dbReference type="EC" id="3.4.21.89" evidence="3 7"/>
<dbReference type="GO" id="GO:0004252">
    <property type="term" value="F:serine-type endopeptidase activity"/>
    <property type="evidence" value="ECO:0007669"/>
    <property type="project" value="InterPro"/>
</dbReference>
<accession>A0A2S8GAB3</accession>
<evidence type="ECO:0000256" key="2">
    <source>
        <dbReference type="ARBA" id="ARBA00009370"/>
    </source>
</evidence>
<dbReference type="GO" id="GO:0009003">
    <property type="term" value="F:signal peptidase activity"/>
    <property type="evidence" value="ECO:0007669"/>
    <property type="project" value="UniProtKB-EC"/>
</dbReference>
<reference evidence="10 11" key="1">
    <citation type="submission" date="2018-02" db="EMBL/GenBank/DDBJ databases">
        <title>Comparative genomes isolates from brazilian mangrove.</title>
        <authorList>
            <person name="Araujo J.E."/>
            <person name="Taketani R.G."/>
            <person name="Silva M.C.P."/>
            <person name="Loureco M.V."/>
            <person name="Andreote F.D."/>
        </authorList>
    </citation>
    <scope>NUCLEOTIDE SEQUENCE [LARGE SCALE GENOMIC DNA]</scope>
    <source>
        <strain evidence="10 11">HEX-2 MGV</strain>
    </source>
</reference>
<keyword evidence="7" id="KW-0472">Membrane</keyword>
<sequence>MHKSNKPNTMPEPENPSKSNAPLRSRLASIVRGCPRWIERGLAVFGAIVAIYWLTMDLSVVISPSMQPTLMGTDPDNGDRVITEKVTRWYRSPRRWEVITFINDSGDKLMKRVAGLPGENIQMLPDGELLIDGQPVECPESLDLKYLRFGNLMEGKPVSCGDGYYVLGDDLKDSDDSRFNGPVPAHRIMGRAWLIVWPMSRVGWVH</sequence>
<comment type="subcellular location">
    <subcellularLocation>
        <location evidence="7">Membrane</location>
        <topology evidence="7">Single-pass type II membrane protein</topology>
    </subcellularLocation>
</comment>
<evidence type="ECO:0000313" key="11">
    <source>
        <dbReference type="Proteomes" id="UP000240009"/>
    </source>
</evidence>
<keyword evidence="7" id="KW-0645">Protease</keyword>
<comment type="similarity">
    <text evidence="2 7">Belongs to the peptidase S26 family.</text>
</comment>
<evidence type="ECO:0000256" key="7">
    <source>
        <dbReference type="RuleBase" id="RU362042"/>
    </source>
</evidence>
<feature type="region of interest" description="Disordered" evidence="8">
    <location>
        <begin position="1"/>
        <end position="22"/>
    </location>
</feature>
<feature type="active site" evidence="6">
    <location>
        <position position="65"/>
    </location>
</feature>
<keyword evidence="7" id="KW-1133">Transmembrane helix</keyword>
<dbReference type="PRINTS" id="PR00727">
    <property type="entry name" value="LEADERPTASE"/>
</dbReference>
<evidence type="ECO:0000256" key="3">
    <source>
        <dbReference type="ARBA" id="ARBA00013208"/>
    </source>
</evidence>